<dbReference type="CDD" id="cd08952">
    <property type="entry name" value="KR_1_SDR_x"/>
    <property type="match status" value="1"/>
</dbReference>
<dbReference type="Pfam" id="PF21089">
    <property type="entry name" value="PKS_DH_N"/>
    <property type="match status" value="1"/>
</dbReference>
<sequence length="3847" mass="406952">MSGVSETKLTEYLRRLTHELHRAEARLRASEEKAREPIAVVAIGCRYPGGVRTPEDLWRILQDGTDVVSGFPDNRGWDLESLYDPDPDVPGKVYTRQGGFLYDADLFDPAFFGISPREARAVDPQQRLLLETSWEALERSGIDPETLQGSATGVFVGVTYNDYSLLEAPDELEGYVGLGSAPSVASGRIAYTFGLNGPTVTVDTACSSSMVAIHLACQALRLGECSLALAGGVTVMATPAVFIAYSRQRGLSLDGRCRAFSAEASGAGWSEGAGMLLLERLSDAKRNGHPVLAVLRGSALNQDGKSQGLTAPSGPAQERVIRQALENARIAAQDVDVVEAHGTGTTLGDPIEAHALIATYGQARSRERPLWLGSLKSNLGHPQAAGGVGGVIKMVLALQHGVLPKTLHAENPSPHIDWSSGSIRLLTDAVPWVAGDRPRRAGVSSFGASGTNAHVIVEEAPREDAPEAEAPAEEASAGRAWVPVLLSARSEASLRAQAARLREHLAARPELSLVDVAYSLATSRSRFEHRAVVVARDRAELTPALEALAEGRATPSAVVGQHTEGGKVVFVFPGQGSQWREMGRALLQTSSVFREQLQACERALAPHVDWSLLGLVRGELDVGGDAPWLDRIDVVQPALFAVMVSLAALWRSLGVEPDAVVGHSQGEIAAAYVAGALSLEDAARVVAVRSRMLTRLAGKGAMAAVQLGVDPLRAHLEPYGERLAVAAINSPTATLVAGDRDAVDALLASLGAAELFARKVRVDYASHCAHIDEVAAELHAELAGVAPRPGRVPLYSTVNAARLDGAELDARYWVRNLRCTVRFQDATQALLGDGHRAFVEVSPHPVLTVALHETLEHAHAAVVGSLRRDDGDLGRMLLSLGELHVHGLPLDWEAFFRPLRPRRVDVPTYAFHRQRFWLDAPEGKHAEAAAIASDALASDEGAFWHAVDRGDVDALTAALHVHDEQHRAALTALLPTLSMWRRQRQEQRSLDAWRYRTAWRPIDHRAAAAELSGTWLVVLPACLDGHELTGTLTGALQARGASVAAVCVGAADIDRAQLVARLREALPEGQRVRGVLSLAAFDEAPLASHPSVPAGLALTLALVQALGDAGLDARLWLLTRGAVSTGRSDPLASAVQAMTWGMGRVVALEHPERWGGLVDLPSTLDSRALDRLLAVLATPGDDDQLALRATGWFARRLVRAPLGDAAPARTFAPRGTVLVTGGGATPGSDDAVHSARAIHAARWLARHGAEHLVLASRLPHDEGLRAELAALGARVTLVHCDVADRAALDALLGQLEAQGSPVQTVVHAEDFAVEASLALTTLAHLAAALDAKAAPALHLHQLLEHRSLDAFVLFSSAASSWGSAAQGAYAAACAFVDALALRRRDLGLTATAVAWGAWADHAAPDERASFSHSRGVVAIDAELALAALGQALDHDETHLTVADVNWARLAPAFATTRAQPLFAEIPEALRALEAAAGAPSPDDSALLAMLRPLSEADRGRQLRSLVLADTAAVLGHADPTAIEPRKGFFDLGLDSLMAVELRRRLQKTTGLKLPTTLAFDHPTPEHVATFLREALAPALGEIAPLAGDGDRASLVGRAPSDEPVAIVGLALRLPGGVDAPDGLWTLLERGVDAVAPITRWDADAFYDPDPDALRKSYVRDAAMLERVDLFDAAFFGISPREAKHVDPQHRLLLEASWQALEHAGVVPTSLKDSRTGVFVGISTGDYTSLRDVTEERDAYAILGTHASFAAGRLAFTLGLQGPALSIDTACSSSLVALHLACQSLRRGECDLALAAGVNVMLSPEGFVFLSRARALAPDGRSKAFSASADGYGRGEGVVVVALERLRDARAHGHKVLALVRGSAVNHDGASSGITAPSGSSQQKVLRAALLDAGVQPKDVDVVECHGTGTSLGDPIEVQALGAVYGQARPAERPLRLGAIKTNIGHLEAAAGLAGVAKLVASFHHDALPPTLHTTPRNPHIEWDALPVEVVDQLLPWPRHQDGTPRRAGVSSFGISGTNAHVILEEPPHELSATEAPREALLPALPVLVSARSEAALRAQAARLREHLAARDQLELLDVAYALATARAHFDHRAALVVHDRRELLDALDALAAGQPAQGAVLGHSRTGGKLAVLFTGQGSQRHGMGRALYDAFPVFRDALDAACAHFDAELARPLRDVLFHHDPDHHDPDALLEQTGFTQPALFALELALYRLVESLGVRPDLLIGHSIGELVAAHVAGVLSLQDACTLVSARARLMQQLPAGGLMVTLQADEHEVLAALAPWQGRVDIAALNGPASTVVSGDHDAVLQLAAAFQAQGRKTSRLRVSHAFHSHHMDGMLDAFARVARGLSFHPPRIPIVSNVTGALALPRDLASPDYWVRHVRHAVRFLDGVRSLHQLGARTFLELGPHGVLAPLAQSALPEDAADLAAFLPALRKDRHDLDALLAALAGLHTRGLALDWPAFFLPAQPRPVDLPTYAFQRERFWLDAPKARRADVTSAGLTSADHPLLGAAVPLADSDGFLFTGRLAIADQPWLAGHAVFGSPILPGTAFIELALAAAHRTGLDRIDELTLEAPLPLPLHGAVLLQLTVGAPDTDGRRSLAVHARPEGADHDAPWTKHATALLAPAPADASAFAFDLRAWPPAGATPLSIDGLYQRLADAGLAYGPDFQGLRRVWKRGDELFADVELPEPTATSAERFALHPALLDAALHAPIVEAVRDAGDVALPFSWRGFSLRAIGASTLRVRFERETGQNAIALSIADATGAPVARAEALTSRPASPEQLRGAVGSEHDALLRVEWTALRAPLAPRNADARGVRWALLGVHDADLAPAIEESGSPVDRFADVAALRSALDDGAALPEVVVLQSFAGATYAADAATVIPAAHDAAAQALALLQAWLADERFASSRLVVLTRGAVATDPQDDVPDLVHAPLWGLVRSAQTENPDRPILLVDIDGADASRRALPSVLDAGEPQLALRQGKALVPRLSRLTPPSQPAPRPLDPEGTVLITGGTGTLGALVARHLVLRHGAKHLVLASRRGHDTPGADLLLRNLEADGARVTIAACDAADRRSLEALFAAIPPDRPLTAVVHTAGTIDDGVLTSLSPERLHAVLRAKLDAALHLHELTRGLDLAAFVLFSSLAGVLGSPGQANYAAANAFLDALAQHRRARGLPALSLDWGAWADASGMTAHLSEADRRRIARGGLLSLSADEGLALFDASLARHDAALVPARLDAGAFRARADALPAMLRGLFRARAPRPLASSTAAAASLEQRLRSMSASDREQALLEIVRTQVVPVLGMSSASAIEPHRPLQELGLDSLIALEVRSRLTAATGLRLHATLLFDHPTPAALARFLATELLGREEEPVPAVKAERTEHDPIAIVGIGCRYPGGVRTPDDLWRLLCDGQDAIGRFPSERGWRVDELYDPDPAASGKTYAREGGFIYDADEFDPGFFGISPRETLAIDPQQRLLLETSWESLERAGIDPATLHGSQTGVFVGVMYNDYGARLLDAPDDLEGYVGIGSSASVASGRIAYAFGLHGPTVTVDTACSSSLVAIHLASQALRHGECSLALAGGVTVMATPAAFIASSRQRGLAADGRCKSFSAEADGVGWSEGAGILVLERLSDARRNGHPILAILRGSSVNQDGKSQGLTAPNGPAQERVIRQALDSAGLAPKDIDAVEAHGTGTTLGDPIEAQALLATYGRAHPADAPLWLGSLKSNLGHTQAAAGVGGVIKMVLALQHEQLPKTLHAEHPSPHIDWSSGGVQLLNDAVPWRANGRPRRAGVSSFGISGTNAHVILEEPPRETPALEARPPRAARAAGAGVSQERGRAARAGRAAARAPRRP</sequence>
<dbReference type="Gene3D" id="3.40.47.10">
    <property type="match status" value="3"/>
</dbReference>
<dbReference type="InterPro" id="IPR049551">
    <property type="entry name" value="PKS_DH_C"/>
</dbReference>
<dbReference type="InterPro" id="IPR041618">
    <property type="entry name" value="PKS_DE"/>
</dbReference>
<dbReference type="RefSeq" id="WP_104982273.1">
    <property type="nucleotide sequence ID" value="NZ_CP012673.1"/>
</dbReference>
<dbReference type="InterPro" id="IPR014031">
    <property type="entry name" value="Ketoacyl_synth_C"/>
</dbReference>
<dbReference type="InterPro" id="IPR014030">
    <property type="entry name" value="Ketoacyl_synth_N"/>
</dbReference>
<feature type="domain" description="Ketosynthase family 3 (KS3)" evidence="8">
    <location>
        <begin position="1601"/>
        <end position="2025"/>
    </location>
</feature>
<dbReference type="SUPFAM" id="SSF55048">
    <property type="entry name" value="Probable ACP-binding domain of malonyl-CoA ACP transacylase"/>
    <property type="match status" value="2"/>
</dbReference>
<dbReference type="InterPro" id="IPR049552">
    <property type="entry name" value="PKS_DH_N"/>
</dbReference>
<feature type="active site" description="Proton donor; for dehydratase activity" evidence="5">
    <location>
        <position position="2706"/>
    </location>
</feature>
<feature type="domain" description="Ketosynthase family 3 (KS3)" evidence="8">
    <location>
        <begin position="35"/>
        <end position="459"/>
    </location>
</feature>
<dbReference type="SMART" id="SM00825">
    <property type="entry name" value="PKS_KS"/>
    <property type="match status" value="3"/>
</dbReference>
<dbReference type="FunFam" id="1.10.1200.10:FF:000007">
    <property type="entry name" value="Probable polyketide synthase pks17"/>
    <property type="match status" value="2"/>
</dbReference>
<dbReference type="PROSITE" id="PS52004">
    <property type="entry name" value="KS3_2"/>
    <property type="match status" value="3"/>
</dbReference>
<feature type="active site" description="Proton acceptor; for dehydratase activity" evidence="5">
    <location>
        <position position="2537"/>
    </location>
</feature>
<feature type="region of interest" description="Disordered" evidence="6">
    <location>
        <begin position="3803"/>
        <end position="3847"/>
    </location>
</feature>
<dbReference type="PANTHER" id="PTHR43775">
    <property type="entry name" value="FATTY ACID SYNTHASE"/>
    <property type="match status" value="1"/>
</dbReference>
<proteinExistence type="predicted"/>
<evidence type="ECO:0000256" key="4">
    <source>
        <dbReference type="ARBA" id="ARBA00054155"/>
    </source>
</evidence>
<dbReference type="Pfam" id="PF00550">
    <property type="entry name" value="PP-binding"/>
    <property type="match status" value="2"/>
</dbReference>
<feature type="compositionally biased region" description="Low complexity" evidence="6">
    <location>
        <begin position="3834"/>
        <end position="3847"/>
    </location>
</feature>
<evidence type="ECO:0000313" key="10">
    <source>
        <dbReference type="EMBL" id="AUX43617.1"/>
    </source>
</evidence>
<dbReference type="Gene3D" id="3.40.50.720">
    <property type="entry name" value="NAD(P)-binding Rossmann-like Domain"/>
    <property type="match status" value="2"/>
</dbReference>
<evidence type="ECO:0000256" key="3">
    <source>
        <dbReference type="ARBA" id="ARBA00022679"/>
    </source>
</evidence>
<dbReference type="InterPro" id="IPR016035">
    <property type="entry name" value="Acyl_Trfase/lysoPLipase"/>
</dbReference>
<dbReference type="Gene3D" id="1.10.1200.10">
    <property type="entry name" value="ACP-like"/>
    <property type="match status" value="2"/>
</dbReference>
<feature type="domain" description="Carrier" evidence="7">
    <location>
        <begin position="3284"/>
        <end position="3359"/>
    </location>
</feature>
<dbReference type="SMART" id="SM00826">
    <property type="entry name" value="PKS_DH"/>
    <property type="match status" value="1"/>
</dbReference>
<reference evidence="10 11" key="1">
    <citation type="submission" date="2015-09" db="EMBL/GenBank/DDBJ databases">
        <title>Sorangium comparison.</title>
        <authorList>
            <person name="Zaburannyi N."/>
            <person name="Bunk B."/>
            <person name="Overmann J."/>
            <person name="Mueller R."/>
        </authorList>
    </citation>
    <scope>NUCLEOTIDE SEQUENCE [LARGE SCALE GENOMIC DNA]</scope>
    <source>
        <strain evidence="10 11">So ce26</strain>
    </source>
</reference>
<dbReference type="EMBL" id="CP012673">
    <property type="protein sequence ID" value="AUX43617.1"/>
    <property type="molecule type" value="Genomic_DNA"/>
</dbReference>
<dbReference type="SMART" id="SM00823">
    <property type="entry name" value="PKS_PP"/>
    <property type="match status" value="2"/>
</dbReference>
<dbReference type="SUPFAM" id="SSF51735">
    <property type="entry name" value="NAD(P)-binding Rossmann-fold domains"/>
    <property type="match status" value="4"/>
</dbReference>
<dbReference type="InterPro" id="IPR042104">
    <property type="entry name" value="PKS_dehydratase_sf"/>
</dbReference>
<dbReference type="InterPro" id="IPR032821">
    <property type="entry name" value="PKS_assoc"/>
</dbReference>
<dbReference type="Pfam" id="PF16197">
    <property type="entry name" value="KAsynt_C_assoc"/>
    <property type="match status" value="3"/>
</dbReference>
<dbReference type="CDD" id="cd00833">
    <property type="entry name" value="PKS"/>
    <property type="match status" value="3"/>
</dbReference>
<dbReference type="InterPro" id="IPR055123">
    <property type="entry name" value="SpnB-like_Rossmann"/>
</dbReference>
<dbReference type="GO" id="GO:0004312">
    <property type="term" value="F:fatty acid synthase activity"/>
    <property type="evidence" value="ECO:0007669"/>
    <property type="project" value="TreeGrafter"/>
</dbReference>
<dbReference type="SMART" id="SM01294">
    <property type="entry name" value="PKS_PP_betabranch"/>
    <property type="match status" value="2"/>
</dbReference>
<dbReference type="InterPro" id="IPR020806">
    <property type="entry name" value="PKS_PP-bd"/>
</dbReference>
<dbReference type="Gene3D" id="6.10.140.1830">
    <property type="match status" value="1"/>
</dbReference>
<evidence type="ECO:0000259" key="9">
    <source>
        <dbReference type="PROSITE" id="PS52019"/>
    </source>
</evidence>
<dbReference type="SMART" id="SM00822">
    <property type="entry name" value="PKS_KR"/>
    <property type="match status" value="2"/>
</dbReference>
<evidence type="ECO:0000256" key="2">
    <source>
        <dbReference type="ARBA" id="ARBA00022553"/>
    </source>
</evidence>
<dbReference type="Gene3D" id="3.10.129.110">
    <property type="entry name" value="Polyketide synthase dehydratase"/>
    <property type="match status" value="1"/>
</dbReference>
<evidence type="ECO:0000256" key="6">
    <source>
        <dbReference type="SAM" id="MobiDB-lite"/>
    </source>
</evidence>
<feature type="domain" description="Carrier" evidence="7">
    <location>
        <begin position="1497"/>
        <end position="1575"/>
    </location>
</feature>
<dbReference type="SUPFAM" id="SSF52151">
    <property type="entry name" value="FabD/lysophospholipase-like"/>
    <property type="match status" value="2"/>
</dbReference>
<dbReference type="CDD" id="cd08956">
    <property type="entry name" value="KR_3_FAS_SDR_x"/>
    <property type="match status" value="1"/>
</dbReference>
<dbReference type="InterPro" id="IPR020841">
    <property type="entry name" value="PKS_Beta-ketoAc_synthase_dom"/>
</dbReference>
<evidence type="ECO:0000259" key="7">
    <source>
        <dbReference type="PROSITE" id="PS50075"/>
    </source>
</evidence>
<dbReference type="SUPFAM" id="SSF47336">
    <property type="entry name" value="ACP-like"/>
    <property type="match status" value="2"/>
</dbReference>
<dbReference type="PANTHER" id="PTHR43775:SF51">
    <property type="entry name" value="INACTIVE PHENOLPHTHIOCEROL SYNTHESIS POLYKETIDE SYNTHASE TYPE I PKS1-RELATED"/>
    <property type="match status" value="1"/>
</dbReference>
<dbReference type="PROSITE" id="PS00606">
    <property type="entry name" value="KS3_1"/>
    <property type="match status" value="3"/>
</dbReference>
<dbReference type="Pfam" id="PF14765">
    <property type="entry name" value="PS-DH"/>
    <property type="match status" value="1"/>
</dbReference>
<dbReference type="NCBIfam" id="NF045894">
    <property type="entry name" value="PKS_plus_SDR"/>
    <property type="match status" value="1"/>
</dbReference>
<dbReference type="GO" id="GO:0006633">
    <property type="term" value="P:fatty acid biosynthetic process"/>
    <property type="evidence" value="ECO:0007669"/>
    <property type="project" value="InterPro"/>
</dbReference>
<dbReference type="Pfam" id="PF02801">
    <property type="entry name" value="Ketoacyl-synt_C"/>
    <property type="match status" value="3"/>
</dbReference>
<keyword evidence="1" id="KW-0596">Phosphopantetheine</keyword>
<feature type="domain" description="PKS/mFAS DH" evidence="9">
    <location>
        <begin position="2505"/>
        <end position="2784"/>
    </location>
</feature>
<dbReference type="InterPro" id="IPR001227">
    <property type="entry name" value="Ac_transferase_dom_sf"/>
</dbReference>
<dbReference type="PROSITE" id="PS52019">
    <property type="entry name" value="PKS_MFAS_DH"/>
    <property type="match status" value="1"/>
</dbReference>
<dbReference type="Pfam" id="PF00698">
    <property type="entry name" value="Acyl_transf_1"/>
    <property type="match status" value="2"/>
</dbReference>
<dbReference type="Proteomes" id="UP000238348">
    <property type="component" value="Chromosome"/>
</dbReference>
<protein>
    <submittedName>
        <fullName evidence="10">Acyl transferase</fullName>
    </submittedName>
</protein>
<dbReference type="Pfam" id="PF22953">
    <property type="entry name" value="SpnB_Rossmann"/>
    <property type="match status" value="1"/>
</dbReference>
<evidence type="ECO:0000256" key="1">
    <source>
        <dbReference type="ARBA" id="ARBA00022450"/>
    </source>
</evidence>
<feature type="domain" description="Ketosynthase family 3 (KS3)" evidence="8">
    <location>
        <begin position="3377"/>
        <end position="3803"/>
    </location>
</feature>
<dbReference type="OrthoDB" id="5476655at2"/>
<keyword evidence="3 10" id="KW-0808">Transferase</keyword>
<feature type="compositionally biased region" description="Low complexity" evidence="6">
    <location>
        <begin position="3808"/>
        <end position="3824"/>
    </location>
</feature>
<dbReference type="InterPro" id="IPR016036">
    <property type="entry name" value="Malonyl_transacylase_ACP-bd"/>
</dbReference>
<dbReference type="FunFam" id="3.40.366.10:FF:000002">
    <property type="entry name" value="Probable polyketide synthase 2"/>
    <property type="match status" value="2"/>
</dbReference>
<dbReference type="Pfam" id="PF00109">
    <property type="entry name" value="ketoacyl-synt"/>
    <property type="match status" value="3"/>
</dbReference>
<dbReference type="InterPro" id="IPR049900">
    <property type="entry name" value="PKS_mFAS_DH"/>
</dbReference>
<dbReference type="GO" id="GO:0031177">
    <property type="term" value="F:phosphopantetheine binding"/>
    <property type="evidence" value="ECO:0007669"/>
    <property type="project" value="InterPro"/>
</dbReference>
<feature type="region of interest" description="N-terminal hotdog fold" evidence="5">
    <location>
        <begin position="2505"/>
        <end position="2630"/>
    </location>
</feature>
<evidence type="ECO:0000313" key="11">
    <source>
        <dbReference type="Proteomes" id="UP000238348"/>
    </source>
</evidence>
<dbReference type="InterPro" id="IPR020807">
    <property type="entry name" value="PKS_DH"/>
</dbReference>
<dbReference type="Pfam" id="PF18369">
    <property type="entry name" value="PKS_DE"/>
    <property type="match status" value="1"/>
</dbReference>
<name>A0A2L0EWD9_SORCE</name>
<evidence type="ECO:0000256" key="5">
    <source>
        <dbReference type="PROSITE-ProRule" id="PRU01363"/>
    </source>
</evidence>
<dbReference type="PROSITE" id="PS50075">
    <property type="entry name" value="CARRIER"/>
    <property type="match status" value="2"/>
</dbReference>
<dbReference type="InterPro" id="IPR009081">
    <property type="entry name" value="PP-bd_ACP"/>
</dbReference>
<dbReference type="GO" id="GO:0004315">
    <property type="term" value="F:3-oxoacyl-[acyl-carrier-protein] synthase activity"/>
    <property type="evidence" value="ECO:0007669"/>
    <property type="project" value="InterPro"/>
</dbReference>
<dbReference type="Gene3D" id="3.40.50.11460">
    <property type="match status" value="1"/>
</dbReference>
<dbReference type="Pfam" id="PF08659">
    <property type="entry name" value="KR"/>
    <property type="match status" value="2"/>
</dbReference>
<dbReference type="InterPro" id="IPR006162">
    <property type="entry name" value="Ppantetheine_attach_site"/>
</dbReference>
<dbReference type="InterPro" id="IPR013968">
    <property type="entry name" value="PKS_KR"/>
</dbReference>
<gene>
    <name evidence="10" type="ORF">SOCE26_050670</name>
</gene>
<comment type="function">
    <text evidence="4">Involved in production of the polyketide antibiotic thailandamide.</text>
</comment>
<dbReference type="InterPro" id="IPR016039">
    <property type="entry name" value="Thiolase-like"/>
</dbReference>
<evidence type="ECO:0000259" key="8">
    <source>
        <dbReference type="PROSITE" id="PS52004"/>
    </source>
</evidence>
<dbReference type="InterPro" id="IPR014043">
    <property type="entry name" value="Acyl_transferase_dom"/>
</dbReference>
<dbReference type="InterPro" id="IPR036291">
    <property type="entry name" value="NAD(P)-bd_dom_sf"/>
</dbReference>
<feature type="region of interest" description="C-terminal hotdog fold" evidence="5">
    <location>
        <begin position="2645"/>
        <end position="2784"/>
    </location>
</feature>
<organism evidence="10 11">
    <name type="scientific">Sorangium cellulosum</name>
    <name type="common">Polyangium cellulosum</name>
    <dbReference type="NCBI Taxonomy" id="56"/>
    <lineage>
        <taxon>Bacteria</taxon>
        <taxon>Pseudomonadati</taxon>
        <taxon>Myxococcota</taxon>
        <taxon>Polyangia</taxon>
        <taxon>Polyangiales</taxon>
        <taxon>Polyangiaceae</taxon>
        <taxon>Sorangium</taxon>
    </lineage>
</organism>
<dbReference type="InterPro" id="IPR036736">
    <property type="entry name" value="ACP-like_sf"/>
</dbReference>
<dbReference type="Gene3D" id="3.30.70.3290">
    <property type="match status" value="2"/>
</dbReference>
<dbReference type="SUPFAM" id="SSF53901">
    <property type="entry name" value="Thiolase-like"/>
    <property type="match status" value="3"/>
</dbReference>
<dbReference type="InterPro" id="IPR018201">
    <property type="entry name" value="Ketoacyl_synth_AS"/>
</dbReference>
<dbReference type="PROSITE" id="PS00012">
    <property type="entry name" value="PHOSPHOPANTETHEINE"/>
    <property type="match status" value="2"/>
</dbReference>
<dbReference type="InterPro" id="IPR050091">
    <property type="entry name" value="PKS_NRPS_Biosynth_Enz"/>
</dbReference>
<dbReference type="FunFam" id="3.40.47.10:FF:000019">
    <property type="entry name" value="Polyketide synthase type I"/>
    <property type="match status" value="3"/>
</dbReference>
<accession>A0A2L0EWD9</accession>
<dbReference type="Gene3D" id="3.40.366.10">
    <property type="entry name" value="Malonyl-Coenzyme A Acyl Carrier Protein, domain 2"/>
    <property type="match status" value="2"/>
</dbReference>
<keyword evidence="2" id="KW-0597">Phosphoprotein</keyword>
<dbReference type="InterPro" id="IPR057326">
    <property type="entry name" value="KR_dom"/>
</dbReference>
<dbReference type="SMART" id="SM00827">
    <property type="entry name" value="PKS_AT"/>
    <property type="match status" value="2"/>
</dbReference>